<dbReference type="STRING" id="1442368.A0A0D2GRB1"/>
<organism evidence="6 7">
    <name type="scientific">Fonsecaea pedrosoi CBS 271.37</name>
    <dbReference type="NCBI Taxonomy" id="1442368"/>
    <lineage>
        <taxon>Eukaryota</taxon>
        <taxon>Fungi</taxon>
        <taxon>Dikarya</taxon>
        <taxon>Ascomycota</taxon>
        <taxon>Pezizomycotina</taxon>
        <taxon>Eurotiomycetes</taxon>
        <taxon>Chaetothyriomycetidae</taxon>
        <taxon>Chaetothyriales</taxon>
        <taxon>Herpotrichiellaceae</taxon>
        <taxon>Fonsecaea</taxon>
    </lineage>
</organism>
<dbReference type="RefSeq" id="XP_013284903.1">
    <property type="nucleotide sequence ID" value="XM_013429449.1"/>
</dbReference>
<evidence type="ECO:0000313" key="7">
    <source>
        <dbReference type="Proteomes" id="UP000053029"/>
    </source>
</evidence>
<accession>A0A0D2GRB1</accession>
<reference evidence="6 7" key="1">
    <citation type="submission" date="2015-01" db="EMBL/GenBank/DDBJ databases">
        <title>The Genome Sequence of Fonsecaea pedrosoi CBS 271.37.</title>
        <authorList>
            <consortium name="The Broad Institute Genomics Platform"/>
            <person name="Cuomo C."/>
            <person name="de Hoog S."/>
            <person name="Gorbushina A."/>
            <person name="Stielow B."/>
            <person name="Teixiera M."/>
            <person name="Abouelleil A."/>
            <person name="Chapman S.B."/>
            <person name="Priest M."/>
            <person name="Young S.K."/>
            <person name="Wortman J."/>
            <person name="Nusbaum C."/>
            <person name="Birren B."/>
        </authorList>
    </citation>
    <scope>NUCLEOTIDE SEQUENCE [LARGE SCALE GENOMIC DNA]</scope>
    <source>
        <strain evidence="6 7">CBS 271.37</strain>
    </source>
</reference>
<dbReference type="Pfam" id="PF04828">
    <property type="entry name" value="GFA"/>
    <property type="match status" value="1"/>
</dbReference>
<dbReference type="GeneID" id="25303608"/>
<dbReference type="InterPro" id="IPR006913">
    <property type="entry name" value="CENP-V/GFA"/>
</dbReference>
<comment type="similarity">
    <text evidence="1">Belongs to the Gfa family.</text>
</comment>
<feature type="domain" description="CENP-V/GFA" evidence="5">
    <location>
        <begin position="144"/>
        <end position="264"/>
    </location>
</feature>
<evidence type="ECO:0000313" key="6">
    <source>
        <dbReference type="EMBL" id="KIW81095.1"/>
    </source>
</evidence>
<keyword evidence="4" id="KW-0456">Lyase</keyword>
<sequence length="308" mass="34245">MFVNIHKDDTWTVCSGVVDGAEGLSATSAVTLERIVQHEFVGDTKDGGLAICLAEADGCSVPLYLQRPDGALATELTRDVSTRSDHNSSPIRKGEVDEVAMMSEDLGDVYARCHCGGVNFRITRPNILSRTCSSPWPDLLVPDHSPISRNREDVKWWLRANDSKYLAGTCACRSCRLASGSPIQAWAFIPRANIFQLDGSPPDLSMDTLKRIESSKGCFRDFCSRCGATVFWNCLERPDLVDVSVGLLRAPEGARVTSLLDWWTERVSFKEKAFDTMLIERLEKGLQFIRLADNRTFEGDEGKFEDPE</sequence>
<dbReference type="OrthoDB" id="5422068at2759"/>
<keyword evidence="3" id="KW-0862">Zinc</keyword>
<dbReference type="Proteomes" id="UP000053029">
    <property type="component" value="Unassembled WGS sequence"/>
</dbReference>
<dbReference type="GO" id="GO:0016846">
    <property type="term" value="F:carbon-sulfur lyase activity"/>
    <property type="evidence" value="ECO:0007669"/>
    <property type="project" value="InterPro"/>
</dbReference>
<keyword evidence="7" id="KW-1185">Reference proteome</keyword>
<dbReference type="HOGENOM" id="CLU_038839_0_0_1"/>
<proteinExistence type="inferred from homology"/>
<dbReference type="SUPFAM" id="SSF51316">
    <property type="entry name" value="Mss4-like"/>
    <property type="match status" value="1"/>
</dbReference>
<dbReference type="GO" id="GO:0046872">
    <property type="term" value="F:metal ion binding"/>
    <property type="evidence" value="ECO:0007669"/>
    <property type="project" value="UniProtKB-KW"/>
</dbReference>
<dbReference type="InterPro" id="IPR011057">
    <property type="entry name" value="Mss4-like_sf"/>
</dbReference>
<dbReference type="EMBL" id="KN846971">
    <property type="protein sequence ID" value="KIW81095.1"/>
    <property type="molecule type" value="Genomic_DNA"/>
</dbReference>
<keyword evidence="2" id="KW-0479">Metal-binding</keyword>
<gene>
    <name evidence="6" type="ORF">Z517_04118</name>
</gene>
<protein>
    <recommendedName>
        <fullName evidence="5">CENP-V/GFA domain-containing protein</fullName>
    </recommendedName>
</protein>
<dbReference type="PROSITE" id="PS51891">
    <property type="entry name" value="CENP_V_GFA"/>
    <property type="match status" value="1"/>
</dbReference>
<dbReference type="PANTHER" id="PTHR33337:SF40">
    <property type="entry name" value="CENP-V_GFA DOMAIN-CONTAINING PROTEIN-RELATED"/>
    <property type="match status" value="1"/>
</dbReference>
<dbReference type="VEuPathDB" id="FungiDB:Z517_04118"/>
<dbReference type="Gene3D" id="3.90.1590.10">
    <property type="entry name" value="glutathione-dependent formaldehyde- activating enzyme (gfa)"/>
    <property type="match status" value="1"/>
</dbReference>
<dbReference type="PANTHER" id="PTHR33337">
    <property type="entry name" value="GFA DOMAIN-CONTAINING PROTEIN"/>
    <property type="match status" value="1"/>
</dbReference>
<evidence type="ECO:0000259" key="5">
    <source>
        <dbReference type="PROSITE" id="PS51891"/>
    </source>
</evidence>
<name>A0A0D2GRB1_9EURO</name>
<evidence type="ECO:0000256" key="3">
    <source>
        <dbReference type="ARBA" id="ARBA00022833"/>
    </source>
</evidence>
<evidence type="ECO:0000256" key="4">
    <source>
        <dbReference type="ARBA" id="ARBA00023239"/>
    </source>
</evidence>
<evidence type="ECO:0000256" key="1">
    <source>
        <dbReference type="ARBA" id="ARBA00005495"/>
    </source>
</evidence>
<dbReference type="AlphaFoldDB" id="A0A0D2GRB1"/>
<evidence type="ECO:0000256" key="2">
    <source>
        <dbReference type="ARBA" id="ARBA00022723"/>
    </source>
</evidence>